<keyword evidence="9" id="KW-1185">Reference proteome</keyword>
<feature type="compositionally biased region" description="Polar residues" evidence="6">
    <location>
        <begin position="320"/>
        <end position="339"/>
    </location>
</feature>
<keyword evidence="2 5" id="KW-0238">DNA-binding</keyword>
<evidence type="ECO:0000256" key="2">
    <source>
        <dbReference type="ARBA" id="ARBA00023125"/>
    </source>
</evidence>
<evidence type="ECO:0000259" key="7">
    <source>
        <dbReference type="PROSITE" id="PS50071"/>
    </source>
</evidence>
<organism evidence="8 9">
    <name type="scientific">Favolaschia claudopus</name>
    <dbReference type="NCBI Taxonomy" id="2862362"/>
    <lineage>
        <taxon>Eukaryota</taxon>
        <taxon>Fungi</taxon>
        <taxon>Dikarya</taxon>
        <taxon>Basidiomycota</taxon>
        <taxon>Agaricomycotina</taxon>
        <taxon>Agaricomycetes</taxon>
        <taxon>Agaricomycetidae</taxon>
        <taxon>Agaricales</taxon>
        <taxon>Marasmiineae</taxon>
        <taxon>Mycenaceae</taxon>
        <taxon>Favolaschia</taxon>
    </lineage>
</organism>
<dbReference type="InterPro" id="IPR009057">
    <property type="entry name" value="Homeodomain-like_sf"/>
</dbReference>
<gene>
    <name evidence="8" type="ORF">R3P38DRAFT_3566357</name>
</gene>
<dbReference type="InterPro" id="IPR001356">
    <property type="entry name" value="HD"/>
</dbReference>
<keyword evidence="4 5" id="KW-0539">Nucleus</keyword>
<comment type="caution">
    <text evidence="8">The sequence shown here is derived from an EMBL/GenBank/DDBJ whole genome shotgun (WGS) entry which is preliminary data.</text>
</comment>
<dbReference type="Proteomes" id="UP001362999">
    <property type="component" value="Unassembled WGS sequence"/>
</dbReference>
<dbReference type="SMART" id="SM00389">
    <property type="entry name" value="HOX"/>
    <property type="match status" value="1"/>
</dbReference>
<dbReference type="EMBL" id="JAWWNJ010000005">
    <property type="protein sequence ID" value="KAK7056018.1"/>
    <property type="molecule type" value="Genomic_DNA"/>
</dbReference>
<evidence type="ECO:0000256" key="1">
    <source>
        <dbReference type="ARBA" id="ARBA00005800"/>
    </source>
</evidence>
<proteinExistence type="inferred from homology"/>
<dbReference type="SUPFAM" id="SSF46689">
    <property type="entry name" value="Homeodomain-like"/>
    <property type="match status" value="1"/>
</dbReference>
<reference evidence="8 9" key="1">
    <citation type="journal article" date="2024" name="J Genomics">
        <title>Draft genome sequencing and assembly of Favolaschia claudopus CIRM-BRFM 2984 isolated from oak limbs.</title>
        <authorList>
            <person name="Navarro D."/>
            <person name="Drula E."/>
            <person name="Chaduli D."/>
            <person name="Cazenave R."/>
            <person name="Ahrendt S."/>
            <person name="Wang J."/>
            <person name="Lipzen A."/>
            <person name="Daum C."/>
            <person name="Barry K."/>
            <person name="Grigoriev I.V."/>
            <person name="Favel A."/>
            <person name="Rosso M.N."/>
            <person name="Martin F."/>
        </authorList>
    </citation>
    <scope>NUCLEOTIDE SEQUENCE [LARGE SCALE GENOMIC DNA]</scope>
    <source>
        <strain evidence="8 9">CIRM-BRFM 2984</strain>
    </source>
</reference>
<dbReference type="Gene3D" id="1.10.10.60">
    <property type="entry name" value="Homeodomain-like"/>
    <property type="match status" value="1"/>
</dbReference>
<dbReference type="PROSITE" id="PS50071">
    <property type="entry name" value="HOMEOBOX_2"/>
    <property type="match status" value="1"/>
</dbReference>
<dbReference type="GO" id="GO:0005634">
    <property type="term" value="C:nucleus"/>
    <property type="evidence" value="ECO:0007669"/>
    <property type="project" value="UniProtKB-SubCell"/>
</dbReference>
<sequence length="559" mass="62024">MPSSNRARNTLSAEARTRGMDLSDFLSSGHYTTINGGTGGSGGGGGMHGGAGGNGEGPQFHISALETSWNILVNGSRSLFLNLEGRLHPSNTATDAHYHCNTLNHTSNPQELVVQREATPNVLVPILRRLSEYIEGDKEKALFVMYCTLFAILFPGSLKLTDRLRLVPLIALPFLVIPSILSLNDTITLVDVMGERRPVLLSVWKNQEAFIEKLRAFYNNNEKITAIIETDQYRIQDSKYSVYQLGSRMVSAGATLFMAAVFPCSQMSCPWCNTQIPVSPGRSLQAFIDWLVVFHRALTTEELLFMIFVRDSTDCKRRFSTSNSDSPAGSRNNNRSTAVYTPDNLPPPPPRIRTPTHASPQTSHSETTSKINKQTASSKLTFRFIHLLLLPISGRDAIPNLEHHFAHNPYPSDAGKANMAKLSGMSIGQIEAWFHNRRRRARRAGHHVHRDQSLPTTRIMLSANAEQYRVVAITGARNGASIRERIFSKLSIPDHSQFAFSVYQSEVGVFAIGGALTDSRLFELCREQGDSSGSLKFFVSTAPDRPPQYEFSHPEYDFP</sequence>
<dbReference type="CDD" id="cd00086">
    <property type="entry name" value="homeodomain"/>
    <property type="match status" value="1"/>
</dbReference>
<feature type="domain" description="Homeobox" evidence="7">
    <location>
        <begin position="401"/>
        <end position="444"/>
    </location>
</feature>
<name>A0AAW0DX18_9AGAR</name>
<protein>
    <recommendedName>
        <fullName evidence="7">Homeobox domain-containing protein</fullName>
    </recommendedName>
</protein>
<feature type="region of interest" description="Disordered" evidence="6">
    <location>
        <begin position="319"/>
        <end position="373"/>
    </location>
</feature>
<dbReference type="InterPro" id="IPR008422">
    <property type="entry name" value="KN_HD"/>
</dbReference>
<evidence type="ECO:0000313" key="9">
    <source>
        <dbReference type="Proteomes" id="UP001362999"/>
    </source>
</evidence>
<evidence type="ECO:0000313" key="8">
    <source>
        <dbReference type="EMBL" id="KAK7056018.1"/>
    </source>
</evidence>
<feature type="DNA-binding region" description="Homeobox" evidence="5">
    <location>
        <begin position="403"/>
        <end position="445"/>
    </location>
</feature>
<feature type="compositionally biased region" description="Polar residues" evidence="6">
    <location>
        <begin position="357"/>
        <end position="373"/>
    </location>
</feature>
<evidence type="ECO:0000256" key="5">
    <source>
        <dbReference type="PROSITE-ProRule" id="PRU00108"/>
    </source>
</evidence>
<dbReference type="GO" id="GO:0003677">
    <property type="term" value="F:DNA binding"/>
    <property type="evidence" value="ECO:0007669"/>
    <property type="project" value="UniProtKB-UniRule"/>
</dbReference>
<comment type="similarity">
    <text evidence="1">Belongs to the TALE/M-ATYP homeobox family.</text>
</comment>
<dbReference type="Pfam" id="PF05920">
    <property type="entry name" value="Homeobox_KN"/>
    <property type="match status" value="1"/>
</dbReference>
<dbReference type="AlphaFoldDB" id="A0AAW0DX18"/>
<comment type="subcellular location">
    <subcellularLocation>
        <location evidence="5">Nucleus</location>
    </subcellularLocation>
</comment>
<accession>A0AAW0DX18</accession>
<evidence type="ECO:0000256" key="3">
    <source>
        <dbReference type="ARBA" id="ARBA00023155"/>
    </source>
</evidence>
<dbReference type="GO" id="GO:0006355">
    <property type="term" value="P:regulation of DNA-templated transcription"/>
    <property type="evidence" value="ECO:0007669"/>
    <property type="project" value="InterPro"/>
</dbReference>
<keyword evidence="3 5" id="KW-0371">Homeobox</keyword>
<evidence type="ECO:0000256" key="4">
    <source>
        <dbReference type="ARBA" id="ARBA00023242"/>
    </source>
</evidence>
<evidence type="ECO:0000256" key="6">
    <source>
        <dbReference type="SAM" id="MobiDB-lite"/>
    </source>
</evidence>